<organism evidence="1 2">
    <name type="scientific">Ascaris lumbricoides</name>
    <name type="common">Giant roundworm</name>
    <dbReference type="NCBI Taxonomy" id="6252"/>
    <lineage>
        <taxon>Eukaryota</taxon>
        <taxon>Metazoa</taxon>
        <taxon>Ecdysozoa</taxon>
        <taxon>Nematoda</taxon>
        <taxon>Chromadorea</taxon>
        <taxon>Rhabditida</taxon>
        <taxon>Spirurina</taxon>
        <taxon>Ascaridomorpha</taxon>
        <taxon>Ascaridoidea</taxon>
        <taxon>Ascarididae</taxon>
        <taxon>Ascaris</taxon>
    </lineage>
</organism>
<proteinExistence type="predicted"/>
<evidence type="ECO:0000313" key="1">
    <source>
        <dbReference type="Proteomes" id="UP000036681"/>
    </source>
</evidence>
<dbReference type="Proteomes" id="UP000036681">
    <property type="component" value="Unplaced"/>
</dbReference>
<name>A0A0M3IDS4_ASCLU</name>
<dbReference type="AlphaFoldDB" id="A0A0M3IDS4"/>
<reference evidence="2" key="1">
    <citation type="submission" date="2016-05" db="UniProtKB">
        <authorList>
            <consortium name="WormBaseParasite"/>
        </authorList>
    </citation>
    <scope>IDENTIFICATION</scope>
</reference>
<sequence>IFFAYSDIFGLNEAVKKIIADTRDTFQELLFKSLKKSRSKVTFSSAQFGNYLLLLPNFYALSECLRENLRCRYKSGTLSGCSQLGSYKLILGEVLNPCRMELMDTTQISTETCDTFDQESEHVNRLPNIVQTSASPPYHSGLFASGINDSPSAHEGLALSTIRGQEASTAIVECDKSAFVRMQRIPQPPSIPMIHSSALAVSAIQYGNCLSQNLGTNCVNSFSTASNCLLPNASVAYPLIHRVESPLKSVVNGPVEERPQTIACIPKLPLQFTKSMEEMLKPPGQTEDTMNWNRPLGSDWANDVKTPNKELVAQLFPDCADSI</sequence>
<dbReference type="WBParaSite" id="ALUE_0001619501-mRNA-1">
    <property type="protein sequence ID" value="ALUE_0001619501-mRNA-1"/>
    <property type="gene ID" value="ALUE_0001619501"/>
</dbReference>
<evidence type="ECO:0000313" key="2">
    <source>
        <dbReference type="WBParaSite" id="ALUE_0001619501-mRNA-1"/>
    </source>
</evidence>
<accession>A0A0M3IDS4</accession>
<protein>
    <submittedName>
        <fullName evidence="2">NR LBD domain-containing protein</fullName>
    </submittedName>
</protein>
<keyword evidence="1" id="KW-1185">Reference proteome</keyword>